<organism evidence="1 2">
    <name type="scientific">Trifolium pratense</name>
    <name type="common">Red clover</name>
    <dbReference type="NCBI Taxonomy" id="57577"/>
    <lineage>
        <taxon>Eukaryota</taxon>
        <taxon>Viridiplantae</taxon>
        <taxon>Streptophyta</taxon>
        <taxon>Embryophyta</taxon>
        <taxon>Tracheophyta</taxon>
        <taxon>Spermatophyta</taxon>
        <taxon>Magnoliopsida</taxon>
        <taxon>eudicotyledons</taxon>
        <taxon>Gunneridae</taxon>
        <taxon>Pentapetalae</taxon>
        <taxon>rosids</taxon>
        <taxon>fabids</taxon>
        <taxon>Fabales</taxon>
        <taxon>Fabaceae</taxon>
        <taxon>Papilionoideae</taxon>
        <taxon>50 kb inversion clade</taxon>
        <taxon>NPAAA clade</taxon>
        <taxon>Hologalegina</taxon>
        <taxon>IRL clade</taxon>
        <taxon>Trifolieae</taxon>
        <taxon>Trifolium</taxon>
    </lineage>
</organism>
<reference evidence="1 2" key="2">
    <citation type="journal article" date="2017" name="Front. Plant Sci.">
        <title>Gene Classification and Mining of Molecular Markers Useful in Red Clover (Trifolium pratense) Breeding.</title>
        <authorList>
            <person name="Istvanek J."/>
            <person name="Dluhosova J."/>
            <person name="Dluhos P."/>
            <person name="Patkova L."/>
            <person name="Nedelnik J."/>
            <person name="Repkova J."/>
        </authorList>
    </citation>
    <scope>NUCLEOTIDE SEQUENCE [LARGE SCALE GENOMIC DNA]</scope>
    <source>
        <strain evidence="2">cv. Tatra</strain>
        <tissue evidence="1">Young leaves</tissue>
    </source>
</reference>
<dbReference type="EMBL" id="ASHM01207332">
    <property type="protein sequence ID" value="PNX67309.1"/>
    <property type="molecule type" value="Genomic_DNA"/>
</dbReference>
<gene>
    <name evidence="1" type="ORF">L195_g063456</name>
</gene>
<accession>A0A2K3KM26</accession>
<dbReference type="Proteomes" id="UP000236291">
    <property type="component" value="Unassembled WGS sequence"/>
</dbReference>
<dbReference type="AlphaFoldDB" id="A0A2K3KM26"/>
<sequence length="33" mass="3776">AVVILCDYSEIPWKCKGTGLLSFCERNQYKVLV</sequence>
<evidence type="ECO:0000313" key="2">
    <source>
        <dbReference type="Proteomes" id="UP000236291"/>
    </source>
</evidence>
<comment type="caution">
    <text evidence="1">The sequence shown here is derived from an EMBL/GenBank/DDBJ whole genome shotgun (WGS) entry which is preliminary data.</text>
</comment>
<protein>
    <submittedName>
        <fullName evidence="1">Uncharacterized protein</fullName>
    </submittedName>
</protein>
<feature type="non-terminal residue" evidence="1">
    <location>
        <position position="1"/>
    </location>
</feature>
<reference evidence="1 2" key="1">
    <citation type="journal article" date="2014" name="Am. J. Bot.">
        <title>Genome assembly and annotation for red clover (Trifolium pratense; Fabaceae).</title>
        <authorList>
            <person name="Istvanek J."/>
            <person name="Jaros M."/>
            <person name="Krenek A."/>
            <person name="Repkova J."/>
        </authorList>
    </citation>
    <scope>NUCLEOTIDE SEQUENCE [LARGE SCALE GENOMIC DNA]</scope>
    <source>
        <strain evidence="2">cv. Tatra</strain>
        <tissue evidence="1">Young leaves</tissue>
    </source>
</reference>
<proteinExistence type="predicted"/>
<evidence type="ECO:0000313" key="1">
    <source>
        <dbReference type="EMBL" id="PNX67309.1"/>
    </source>
</evidence>
<name>A0A2K3KM26_TRIPR</name>